<dbReference type="GO" id="GO:0006508">
    <property type="term" value="P:proteolysis"/>
    <property type="evidence" value="ECO:0007669"/>
    <property type="project" value="UniProtKB-KW"/>
</dbReference>
<dbReference type="GeneID" id="8851113"/>
<sequence>MYNPYNYSPANNNEYYNQQQQQQSNNYQSNQYQNQQPQYYGNANIQHQQPQQPVINPQQSMYDPYGGGNQQHQTHMNSYAYPSSNQVAGSYYPNQQQQQPVMTQGIYQNNANQYSPSYGQPYGNVPQQPYQHSQPSYPPQPQQPYQNSQPTQSYGVPSQSQPQVQQPYASHVQPPVCNQQQSYGCFPQASQVIDQSQYLYLQNYEQFYAQQKTQQPLLEPFVDPDFPPNETSLGFSKKKIKENNYGGFKRASELCEIPQLIIDGIDARDIRQGSLGDCWLLSSLAAIARFPHLIAHLFVKANVAMGQYTLRFFWRNEWKYVTVDDFVPITTDGDIMVVHSKDKNELWPTIVEKAIAKLFGNYAKVEGGDGTLGIYLFTGCLPQFEDLRNHVSCIEEHEEEGEEYEEEGYEDDEQDEEDQEEEVVEEGIVGGGLSFDEIWCCIVNGFNNGNAIGFGSDDNSGLGDEFTNEDGIVGGHYYALLDCLEYKGNRLVRLRNPCKYSFLIFNYLSKFIGGNTEWTGAWSDVSKEMIAQTKRDLNERVTEQANLIQQLCRNTGLLPVNDTASDRKSRKQKEKEEQDDGVFWMELGDVINHFGTMAIGHIVNIDHLFKEDNAFGFRFDQTILRSIHKSSSFPIFKQILKHDDKDFVNEDDSGCKTLTQQFNLTVDRKCETLIALRMIHNDMLKYNSYLELVCDELDIKSSGLYVFTGTRRKIPKGLHTFQVHSESRNGKFSDIEVSLLWENRQAHISLNEEEVEFE</sequence>
<evidence type="ECO:0000256" key="5">
    <source>
        <dbReference type="PIRSR" id="PIRSR622684-1"/>
    </source>
</evidence>
<dbReference type="InterPro" id="IPR022684">
    <property type="entry name" value="Calpain_cysteine_protease"/>
</dbReference>
<dbReference type="PANTHER" id="PTHR10183">
    <property type="entry name" value="CALPAIN"/>
    <property type="match status" value="1"/>
</dbReference>
<dbReference type="InterPro" id="IPR001300">
    <property type="entry name" value="Peptidase_C2_calpain_cat"/>
</dbReference>
<proteinExistence type="inferred from homology"/>
<accession>D2VPM6</accession>
<keyword evidence="2 6" id="KW-0645">Protease</keyword>
<organism evidence="10">
    <name type="scientific">Naegleria gruberi</name>
    <name type="common">Amoeba</name>
    <dbReference type="NCBI Taxonomy" id="5762"/>
    <lineage>
        <taxon>Eukaryota</taxon>
        <taxon>Discoba</taxon>
        <taxon>Heterolobosea</taxon>
        <taxon>Tetramitia</taxon>
        <taxon>Eutetramitia</taxon>
        <taxon>Vahlkampfiidae</taxon>
        <taxon>Naegleria</taxon>
    </lineage>
</organism>
<dbReference type="PRINTS" id="PR00704">
    <property type="entry name" value="CALPAIN"/>
</dbReference>
<dbReference type="InParanoid" id="D2VPM6"/>
<dbReference type="InterPro" id="IPR038765">
    <property type="entry name" value="Papain-like_cys_pep_sf"/>
</dbReference>
<evidence type="ECO:0000313" key="9">
    <source>
        <dbReference type="EMBL" id="EFC41234.1"/>
    </source>
</evidence>
<evidence type="ECO:0000256" key="4">
    <source>
        <dbReference type="ARBA" id="ARBA00022807"/>
    </source>
</evidence>
<feature type="region of interest" description="Disordered" evidence="7">
    <location>
        <begin position="1"/>
        <end position="36"/>
    </location>
</feature>
<feature type="compositionally biased region" description="Low complexity" evidence="7">
    <location>
        <begin position="143"/>
        <end position="168"/>
    </location>
</feature>
<dbReference type="PROSITE" id="PS50203">
    <property type="entry name" value="CALPAIN_CAT"/>
    <property type="match status" value="1"/>
</dbReference>
<name>D2VPM6_NAEGR</name>
<evidence type="ECO:0000313" key="10">
    <source>
        <dbReference type="Proteomes" id="UP000006671"/>
    </source>
</evidence>
<dbReference type="KEGG" id="ngr:NAEGRDRAFT_58860"/>
<dbReference type="AlphaFoldDB" id="D2VPM6"/>
<feature type="active site" evidence="6">
    <location>
        <position position="496"/>
    </location>
</feature>
<dbReference type="Gene3D" id="3.90.70.10">
    <property type="entry name" value="Cysteine proteinases"/>
    <property type="match status" value="1"/>
</dbReference>
<dbReference type="RefSeq" id="XP_002673978.1">
    <property type="nucleotide sequence ID" value="XM_002673932.1"/>
</dbReference>
<dbReference type="EMBL" id="GG738887">
    <property type="protein sequence ID" value="EFC41234.1"/>
    <property type="molecule type" value="Genomic_DNA"/>
</dbReference>
<dbReference type="PANTHER" id="PTHR10183:SF379">
    <property type="entry name" value="CALPAIN-5"/>
    <property type="match status" value="1"/>
</dbReference>
<evidence type="ECO:0000259" key="8">
    <source>
        <dbReference type="PROSITE" id="PS50203"/>
    </source>
</evidence>
<evidence type="ECO:0000256" key="7">
    <source>
        <dbReference type="SAM" id="MobiDB-lite"/>
    </source>
</evidence>
<dbReference type="eggNOG" id="KOG0045">
    <property type="taxonomic scope" value="Eukaryota"/>
</dbReference>
<feature type="compositionally biased region" description="Polar residues" evidence="7">
    <location>
        <begin position="70"/>
        <end position="91"/>
    </location>
</feature>
<keyword evidence="4 6" id="KW-0788">Thiol protease</keyword>
<dbReference type="STRING" id="5762.D2VPM6"/>
<protein>
    <submittedName>
        <fullName evidence="9">Peptidase C2, calpain</fullName>
    </submittedName>
</protein>
<dbReference type="VEuPathDB" id="AmoebaDB:NAEGRDRAFT_58860"/>
<comment type="similarity">
    <text evidence="1">Belongs to the peptidase C2 family.</text>
</comment>
<keyword evidence="10" id="KW-1185">Reference proteome</keyword>
<feature type="region of interest" description="Disordered" evidence="7">
    <location>
        <begin position="396"/>
        <end position="420"/>
    </location>
</feature>
<feature type="domain" description="Calpain catalytic" evidence="8">
    <location>
        <begin position="220"/>
        <end position="603"/>
    </location>
</feature>
<feature type="active site" evidence="5 6">
    <location>
        <position position="278"/>
    </location>
</feature>
<gene>
    <name evidence="9" type="ORF">NAEGRDRAFT_58860</name>
</gene>
<dbReference type="OrthoDB" id="424753at2759"/>
<dbReference type="GO" id="GO:0004198">
    <property type="term" value="F:calcium-dependent cysteine-type endopeptidase activity"/>
    <property type="evidence" value="ECO:0007669"/>
    <property type="project" value="InterPro"/>
</dbReference>
<feature type="active site" evidence="6">
    <location>
        <position position="476"/>
    </location>
</feature>
<keyword evidence="3 6" id="KW-0378">Hydrolase</keyword>
<evidence type="ECO:0000256" key="2">
    <source>
        <dbReference type="ARBA" id="ARBA00022670"/>
    </source>
</evidence>
<evidence type="ECO:0000256" key="6">
    <source>
        <dbReference type="PROSITE-ProRule" id="PRU00239"/>
    </source>
</evidence>
<reference evidence="9 10" key="1">
    <citation type="journal article" date="2010" name="Cell">
        <title>The genome of Naegleria gruberi illuminates early eukaryotic versatility.</title>
        <authorList>
            <person name="Fritz-Laylin L.K."/>
            <person name="Prochnik S.E."/>
            <person name="Ginger M.L."/>
            <person name="Dacks J.B."/>
            <person name="Carpenter M.L."/>
            <person name="Field M.C."/>
            <person name="Kuo A."/>
            <person name="Paredez A."/>
            <person name="Chapman J."/>
            <person name="Pham J."/>
            <person name="Shu S."/>
            <person name="Neupane R."/>
            <person name="Cipriano M."/>
            <person name="Mancuso J."/>
            <person name="Tu H."/>
            <person name="Salamov A."/>
            <person name="Lindquist E."/>
            <person name="Shapiro H."/>
            <person name="Lucas S."/>
            <person name="Grigoriev I.V."/>
            <person name="Cande W.Z."/>
            <person name="Fulton C."/>
            <person name="Rokhsar D.S."/>
            <person name="Dawson S.C."/>
        </authorList>
    </citation>
    <scope>NUCLEOTIDE SEQUENCE [LARGE SCALE GENOMIC DNA]</scope>
    <source>
        <strain evidence="9 10">NEG-M</strain>
    </source>
</reference>
<dbReference type="SMART" id="SM00230">
    <property type="entry name" value="CysPc"/>
    <property type="match status" value="1"/>
</dbReference>
<evidence type="ECO:0000256" key="3">
    <source>
        <dbReference type="ARBA" id="ARBA00022801"/>
    </source>
</evidence>
<dbReference type="Pfam" id="PF00648">
    <property type="entry name" value="Peptidase_C2"/>
    <property type="match status" value="1"/>
</dbReference>
<feature type="region of interest" description="Disordered" evidence="7">
    <location>
        <begin position="55"/>
        <end position="91"/>
    </location>
</feature>
<feature type="compositionally biased region" description="Low complexity" evidence="7">
    <location>
        <begin position="126"/>
        <end position="135"/>
    </location>
</feature>
<dbReference type="PROSITE" id="PS00139">
    <property type="entry name" value="THIOL_PROTEASE_CYS"/>
    <property type="match status" value="1"/>
</dbReference>
<evidence type="ECO:0000256" key="1">
    <source>
        <dbReference type="ARBA" id="ARBA00007623"/>
    </source>
</evidence>
<dbReference type="Proteomes" id="UP000006671">
    <property type="component" value="Unassembled WGS sequence"/>
</dbReference>
<dbReference type="SUPFAM" id="SSF54001">
    <property type="entry name" value="Cysteine proteinases"/>
    <property type="match status" value="1"/>
</dbReference>
<dbReference type="InterPro" id="IPR000169">
    <property type="entry name" value="Pept_cys_AS"/>
</dbReference>
<feature type="region of interest" description="Disordered" evidence="7">
    <location>
        <begin position="110"/>
        <end position="171"/>
    </location>
</feature>